<evidence type="ECO:0000313" key="2">
    <source>
        <dbReference type="Proteomes" id="UP000132997"/>
    </source>
</evidence>
<sequence length="259" mass="28107">MSLSWVAIPRNRCICMYLPRTLSSLSSLKVASAVVICDTTTVCSVRLLRRSGLTLRSSSLDLSTEFTAAQILYSSSFFATRASRPARLATTASRSFFFASRPDTAEACSRSLSSFLTSRESRLFATASAAAFALRATAAACSRASEADRASWALPPSTSYWEARSATTYDWDAMSLSLEHCSSTLREPSTTRPFRRSHCLTRSLMALPSVAGRTSPMDLPSLITLSDRPSISAVFPRSLLKPDMVCLRPSTLASISLTP</sequence>
<gene>
    <name evidence="1" type="ORF">ORF019R</name>
</gene>
<dbReference type="Proteomes" id="UP000132997">
    <property type="component" value="Segment"/>
</dbReference>
<organism evidence="1 2">
    <name type="scientific">Soft-shelled turtle iridovirus</name>
    <dbReference type="NCBI Taxonomy" id="365144"/>
    <lineage>
        <taxon>Viruses</taxon>
        <taxon>Varidnaviria</taxon>
        <taxon>Bamfordvirae</taxon>
        <taxon>Nucleocytoviricota</taxon>
        <taxon>Megaviricetes</taxon>
        <taxon>Pimascovirales</taxon>
        <taxon>Pimascovirales incertae sedis</taxon>
        <taxon>Iridoviridae</taxon>
        <taxon>Alphairidovirinae</taxon>
        <taxon>Ranavirus</taxon>
        <taxon>Ranavirus rana1</taxon>
        <taxon>Frog virus 3</taxon>
    </lineage>
</organism>
<proteinExistence type="predicted"/>
<evidence type="ECO:0000313" key="1">
    <source>
        <dbReference type="EMBL" id="ACF42238.1"/>
    </source>
</evidence>
<name>C3RWL8_FRG3V</name>
<accession>C3RWL8</accession>
<dbReference type="EMBL" id="EU627010">
    <property type="protein sequence ID" value="ACF42238.1"/>
    <property type="molecule type" value="Genomic_DNA"/>
</dbReference>
<protein>
    <submittedName>
        <fullName evidence="1">Uncharacterized protein</fullName>
    </submittedName>
</protein>
<reference evidence="1 2" key="1">
    <citation type="journal article" date="2009" name="BMC Genomics">
        <title>Complete sequence determination of a novel reptile iridovirus isolated from soft-shelled turtle and evolutionary analysis of Iridoviridae.</title>
        <authorList>
            <person name="Huang Y."/>
            <person name="Huang X."/>
            <person name="Liu H."/>
            <person name="Gong J."/>
            <person name="Ouyang Z."/>
            <person name="Cui H."/>
            <person name="Cao J."/>
            <person name="Zhao Y."/>
            <person name="Wang X."/>
            <person name="Jiang Y."/>
            <person name="Qin Q."/>
        </authorList>
    </citation>
    <scope>NUCLEOTIDE SEQUENCE [LARGE SCALE GENOMIC DNA]</scope>
</reference>